<protein>
    <submittedName>
        <fullName evidence="1">Uncharacterized protein</fullName>
    </submittedName>
</protein>
<dbReference type="EMBL" id="OY731401">
    <property type="protein sequence ID" value="CAJ1948170.1"/>
    <property type="molecule type" value="Genomic_DNA"/>
</dbReference>
<dbReference type="AlphaFoldDB" id="A0AA86SQD0"/>
<gene>
    <name evidence="1" type="ORF">AYBTSS11_LOCUS13043</name>
</gene>
<proteinExistence type="predicted"/>
<evidence type="ECO:0000313" key="2">
    <source>
        <dbReference type="Proteomes" id="UP001189624"/>
    </source>
</evidence>
<keyword evidence="2" id="KW-1185">Reference proteome</keyword>
<sequence length="183" mass="20577">MDVRLKDLTFTLKKLNPFEERVSIRDSERVKCWDLLWPKNHPCEPNSAGISEIITWATSLHDTVGKSNRSDQSGMLLLRGGFEGENGWGKVNGSSDRVMCGKKLYKEASVGRIRMMVGKCLNRMRRRKMMGKKMGGRGTGAVLALEMVIDSIMVRKAGKCGTRWLAEAGQPRKMGKLLRDVTF</sequence>
<name>A0AA86SQD0_9FABA</name>
<accession>A0AA86SQD0</accession>
<dbReference type="Gramene" id="rna-AYBTSS11_LOCUS13043">
    <property type="protein sequence ID" value="CAJ1948170.1"/>
    <property type="gene ID" value="gene-AYBTSS11_LOCUS13043"/>
</dbReference>
<evidence type="ECO:0000313" key="1">
    <source>
        <dbReference type="EMBL" id="CAJ1948170.1"/>
    </source>
</evidence>
<organism evidence="1 2">
    <name type="scientific">Sphenostylis stenocarpa</name>
    <dbReference type="NCBI Taxonomy" id="92480"/>
    <lineage>
        <taxon>Eukaryota</taxon>
        <taxon>Viridiplantae</taxon>
        <taxon>Streptophyta</taxon>
        <taxon>Embryophyta</taxon>
        <taxon>Tracheophyta</taxon>
        <taxon>Spermatophyta</taxon>
        <taxon>Magnoliopsida</taxon>
        <taxon>eudicotyledons</taxon>
        <taxon>Gunneridae</taxon>
        <taxon>Pentapetalae</taxon>
        <taxon>rosids</taxon>
        <taxon>fabids</taxon>
        <taxon>Fabales</taxon>
        <taxon>Fabaceae</taxon>
        <taxon>Papilionoideae</taxon>
        <taxon>50 kb inversion clade</taxon>
        <taxon>NPAAA clade</taxon>
        <taxon>indigoferoid/millettioid clade</taxon>
        <taxon>Phaseoleae</taxon>
        <taxon>Sphenostylis</taxon>
    </lineage>
</organism>
<dbReference type="Proteomes" id="UP001189624">
    <property type="component" value="Chromosome 4"/>
</dbReference>
<reference evidence="1" key="1">
    <citation type="submission" date="2023-10" db="EMBL/GenBank/DDBJ databases">
        <authorList>
            <person name="Domelevo Entfellner J.-B."/>
        </authorList>
    </citation>
    <scope>NUCLEOTIDE SEQUENCE</scope>
</reference>